<dbReference type="Proteomes" id="UP001221898">
    <property type="component" value="Unassembled WGS sequence"/>
</dbReference>
<accession>A0AAD7R1Q0</accession>
<dbReference type="AlphaFoldDB" id="A0AAD7R1Q0"/>
<gene>
    <name evidence="1" type="ORF">AAFF_G00100340</name>
</gene>
<dbReference type="EMBL" id="JAINUG010001657">
    <property type="protein sequence ID" value="KAJ8355085.1"/>
    <property type="molecule type" value="Genomic_DNA"/>
</dbReference>
<comment type="caution">
    <text evidence="1">The sequence shown here is derived from an EMBL/GenBank/DDBJ whole genome shotgun (WGS) entry which is preliminary data.</text>
</comment>
<sequence>MRETAGLPQFIEREEEHRVLEKDSYVDDILTSHDDLEMLDTITSGVEEILSAGGFSLKPWVRSAKVGGERTTPEPVEGRGLKRHPKPWCYRISWKTRIIRPLVLGIS</sequence>
<reference evidence="1" key="1">
    <citation type="journal article" date="2023" name="Science">
        <title>Genome structures resolve the early diversification of teleost fishes.</title>
        <authorList>
            <person name="Parey E."/>
            <person name="Louis A."/>
            <person name="Montfort J."/>
            <person name="Bouchez O."/>
            <person name="Roques C."/>
            <person name="Iampietro C."/>
            <person name="Lluch J."/>
            <person name="Castinel A."/>
            <person name="Donnadieu C."/>
            <person name="Desvignes T."/>
            <person name="Floi Bucao C."/>
            <person name="Jouanno E."/>
            <person name="Wen M."/>
            <person name="Mejri S."/>
            <person name="Dirks R."/>
            <person name="Jansen H."/>
            <person name="Henkel C."/>
            <person name="Chen W.J."/>
            <person name="Zahm M."/>
            <person name="Cabau C."/>
            <person name="Klopp C."/>
            <person name="Thompson A.W."/>
            <person name="Robinson-Rechavi M."/>
            <person name="Braasch I."/>
            <person name="Lecointre G."/>
            <person name="Bobe J."/>
            <person name="Postlethwait J.H."/>
            <person name="Berthelot C."/>
            <person name="Roest Crollius H."/>
            <person name="Guiguen Y."/>
        </authorList>
    </citation>
    <scope>NUCLEOTIDE SEQUENCE</scope>
    <source>
        <strain evidence="1">NC1722</strain>
    </source>
</reference>
<keyword evidence="2" id="KW-1185">Reference proteome</keyword>
<evidence type="ECO:0000313" key="2">
    <source>
        <dbReference type="Proteomes" id="UP001221898"/>
    </source>
</evidence>
<protein>
    <submittedName>
        <fullName evidence="1">Uncharacterized protein</fullName>
    </submittedName>
</protein>
<proteinExistence type="predicted"/>
<organism evidence="1 2">
    <name type="scientific">Aldrovandia affinis</name>
    <dbReference type="NCBI Taxonomy" id="143900"/>
    <lineage>
        <taxon>Eukaryota</taxon>
        <taxon>Metazoa</taxon>
        <taxon>Chordata</taxon>
        <taxon>Craniata</taxon>
        <taxon>Vertebrata</taxon>
        <taxon>Euteleostomi</taxon>
        <taxon>Actinopterygii</taxon>
        <taxon>Neopterygii</taxon>
        <taxon>Teleostei</taxon>
        <taxon>Notacanthiformes</taxon>
        <taxon>Halosauridae</taxon>
        <taxon>Aldrovandia</taxon>
    </lineage>
</organism>
<name>A0AAD7R1Q0_9TELE</name>
<evidence type="ECO:0000313" key="1">
    <source>
        <dbReference type="EMBL" id="KAJ8355085.1"/>
    </source>
</evidence>